<dbReference type="EMBL" id="KB096325">
    <property type="protein sequence ID" value="ESO05581.1"/>
    <property type="molecule type" value="Genomic_DNA"/>
</dbReference>
<dbReference type="RefSeq" id="XP_009016214.1">
    <property type="nucleotide sequence ID" value="XM_009017966.1"/>
</dbReference>
<dbReference type="HOGENOM" id="CLU_1422925_0_0_1"/>
<name>T1F3Y8_HELRO</name>
<dbReference type="CTD" id="20203537"/>
<evidence type="ECO:0000313" key="3">
    <source>
        <dbReference type="Proteomes" id="UP000015101"/>
    </source>
</evidence>
<reference evidence="3" key="1">
    <citation type="submission" date="2012-12" db="EMBL/GenBank/DDBJ databases">
        <authorList>
            <person name="Hellsten U."/>
            <person name="Grimwood J."/>
            <person name="Chapman J.A."/>
            <person name="Shapiro H."/>
            <person name="Aerts A."/>
            <person name="Otillar R.P."/>
            <person name="Terry A.Y."/>
            <person name="Boore J.L."/>
            <person name="Simakov O."/>
            <person name="Marletaz F."/>
            <person name="Cho S.-J."/>
            <person name="Edsinger-Gonzales E."/>
            <person name="Havlak P."/>
            <person name="Kuo D.-H."/>
            <person name="Larsson T."/>
            <person name="Lv J."/>
            <person name="Arendt D."/>
            <person name="Savage R."/>
            <person name="Osoegawa K."/>
            <person name="de Jong P."/>
            <person name="Lindberg D.R."/>
            <person name="Seaver E.C."/>
            <person name="Weisblat D.A."/>
            <person name="Putnam N.H."/>
            <person name="Grigoriev I.V."/>
            <person name="Rokhsar D.S."/>
        </authorList>
    </citation>
    <scope>NUCLEOTIDE SEQUENCE</scope>
</reference>
<dbReference type="EMBL" id="AMQM01003823">
    <property type="status" value="NOT_ANNOTATED_CDS"/>
    <property type="molecule type" value="Genomic_DNA"/>
</dbReference>
<sequence>MPSWMLALNKSGSDKMFRIDKWRADDKTCSISTYKICVAVGIKIKIKSLKIVRVRKCALKAINILKIKSKDTRLLRSSPIFYYTKTTQQTTSSILYRVPAGNSKEAKVQVKDQPKKIERSRLRLTFEVCDTRPVATGINIWESVAKVFTSSMRKELSQITTTAQNIHRNKIITNYLYILKKIIKMKKKSKF</sequence>
<dbReference type="AlphaFoldDB" id="T1F3Y8"/>
<accession>T1F3Y8</accession>
<organism evidence="2 3">
    <name type="scientific">Helobdella robusta</name>
    <name type="common">Californian leech</name>
    <dbReference type="NCBI Taxonomy" id="6412"/>
    <lineage>
        <taxon>Eukaryota</taxon>
        <taxon>Metazoa</taxon>
        <taxon>Spiralia</taxon>
        <taxon>Lophotrochozoa</taxon>
        <taxon>Annelida</taxon>
        <taxon>Clitellata</taxon>
        <taxon>Hirudinea</taxon>
        <taxon>Rhynchobdellida</taxon>
        <taxon>Glossiphoniidae</taxon>
        <taxon>Helobdella</taxon>
    </lineage>
</organism>
<gene>
    <name evidence="2" type="primary">20203537</name>
    <name evidence="1" type="ORF">HELRODRAFT_171229</name>
</gene>
<dbReference type="Proteomes" id="UP000015101">
    <property type="component" value="Unassembled WGS sequence"/>
</dbReference>
<proteinExistence type="predicted"/>
<keyword evidence="3" id="KW-1185">Reference proteome</keyword>
<evidence type="ECO:0000313" key="1">
    <source>
        <dbReference type="EMBL" id="ESO05581.1"/>
    </source>
</evidence>
<dbReference type="InParanoid" id="T1F3Y8"/>
<protein>
    <submittedName>
        <fullName evidence="1 2">Uncharacterized protein</fullName>
    </submittedName>
</protein>
<dbReference type="GeneID" id="20203537"/>
<reference evidence="1 3" key="2">
    <citation type="journal article" date="2013" name="Nature">
        <title>Insights into bilaterian evolution from three spiralian genomes.</title>
        <authorList>
            <person name="Simakov O."/>
            <person name="Marletaz F."/>
            <person name="Cho S.J."/>
            <person name="Edsinger-Gonzales E."/>
            <person name="Havlak P."/>
            <person name="Hellsten U."/>
            <person name="Kuo D.H."/>
            <person name="Larsson T."/>
            <person name="Lv J."/>
            <person name="Arendt D."/>
            <person name="Savage R."/>
            <person name="Osoegawa K."/>
            <person name="de Jong P."/>
            <person name="Grimwood J."/>
            <person name="Chapman J.A."/>
            <person name="Shapiro H."/>
            <person name="Aerts A."/>
            <person name="Otillar R.P."/>
            <person name="Terry A.Y."/>
            <person name="Boore J.L."/>
            <person name="Grigoriev I.V."/>
            <person name="Lindberg D.R."/>
            <person name="Seaver E.C."/>
            <person name="Weisblat D.A."/>
            <person name="Putnam N.H."/>
            <person name="Rokhsar D.S."/>
        </authorList>
    </citation>
    <scope>NUCLEOTIDE SEQUENCE</scope>
</reference>
<reference evidence="2" key="3">
    <citation type="submission" date="2015-06" db="UniProtKB">
        <authorList>
            <consortium name="EnsemblMetazoa"/>
        </authorList>
    </citation>
    <scope>IDENTIFICATION</scope>
</reference>
<dbReference type="KEGG" id="hro:HELRODRAFT_171229"/>
<evidence type="ECO:0000313" key="2">
    <source>
        <dbReference type="EnsemblMetazoa" id="HelroP171229"/>
    </source>
</evidence>
<dbReference type="EnsemblMetazoa" id="HelroT171229">
    <property type="protein sequence ID" value="HelroP171229"/>
    <property type="gene ID" value="HelroG171229"/>
</dbReference>